<evidence type="ECO:0000256" key="11">
    <source>
        <dbReference type="SAM" id="MobiDB-lite"/>
    </source>
</evidence>
<dbReference type="EMBL" id="UZAN01040174">
    <property type="protein sequence ID" value="VDP68699.1"/>
    <property type="molecule type" value="Genomic_DNA"/>
</dbReference>
<dbReference type="OrthoDB" id="5428132at2759"/>
<accession>A0A183A8B4</accession>
<keyword evidence="6" id="KW-0862">Zinc</keyword>
<dbReference type="SMART" id="SM00355">
    <property type="entry name" value="ZnF_C2H2"/>
    <property type="match status" value="3"/>
</dbReference>
<dbReference type="WBParaSite" id="ECPE_0000320201-mRNA-1">
    <property type="protein sequence ID" value="ECPE_0000320201-mRNA-1"/>
    <property type="gene ID" value="ECPE_0000320201"/>
</dbReference>
<proteinExistence type="inferred from homology"/>
<evidence type="ECO:0000259" key="12">
    <source>
        <dbReference type="PROSITE" id="PS50157"/>
    </source>
</evidence>
<gene>
    <name evidence="13" type="ORF">ECPE_LOCUS3199</name>
</gene>
<comment type="subcellular location">
    <subcellularLocation>
        <location evidence="1">Nucleus</location>
    </subcellularLocation>
</comment>
<feature type="domain" description="C2H2-type" evidence="12">
    <location>
        <begin position="331"/>
        <end position="354"/>
    </location>
</feature>
<dbReference type="Gene3D" id="3.30.160.60">
    <property type="entry name" value="Classic Zinc Finger"/>
    <property type="match status" value="2"/>
</dbReference>
<dbReference type="PROSITE" id="PS00028">
    <property type="entry name" value="ZINC_FINGER_C2H2_1"/>
    <property type="match status" value="3"/>
</dbReference>
<comment type="similarity">
    <text evidence="2">Belongs to the krueppel C2H2-type zinc-finger protein family.</text>
</comment>
<keyword evidence="14" id="KW-1185">Reference proteome</keyword>
<evidence type="ECO:0000256" key="9">
    <source>
        <dbReference type="ARBA" id="ARBA00023242"/>
    </source>
</evidence>
<evidence type="ECO:0000313" key="13">
    <source>
        <dbReference type="EMBL" id="VDP68699.1"/>
    </source>
</evidence>
<dbReference type="PANTHER" id="PTHR24388:SF54">
    <property type="entry name" value="PROTEIN ESCARGOT"/>
    <property type="match status" value="1"/>
</dbReference>
<dbReference type="Proteomes" id="UP000272942">
    <property type="component" value="Unassembled WGS sequence"/>
</dbReference>
<organism evidence="15">
    <name type="scientific">Echinostoma caproni</name>
    <dbReference type="NCBI Taxonomy" id="27848"/>
    <lineage>
        <taxon>Eukaryota</taxon>
        <taxon>Metazoa</taxon>
        <taxon>Spiralia</taxon>
        <taxon>Lophotrochozoa</taxon>
        <taxon>Platyhelminthes</taxon>
        <taxon>Trematoda</taxon>
        <taxon>Digenea</taxon>
        <taxon>Plagiorchiida</taxon>
        <taxon>Echinostomata</taxon>
        <taxon>Echinostomatoidea</taxon>
        <taxon>Echinostomatidae</taxon>
        <taxon>Echinostoma</taxon>
    </lineage>
</organism>
<evidence type="ECO:0000256" key="8">
    <source>
        <dbReference type="ARBA" id="ARBA00023163"/>
    </source>
</evidence>
<keyword evidence="9" id="KW-0539">Nucleus</keyword>
<evidence type="ECO:0000256" key="4">
    <source>
        <dbReference type="ARBA" id="ARBA00022737"/>
    </source>
</evidence>
<evidence type="ECO:0000256" key="1">
    <source>
        <dbReference type="ARBA" id="ARBA00004123"/>
    </source>
</evidence>
<keyword evidence="7" id="KW-0805">Transcription regulation</keyword>
<evidence type="ECO:0000256" key="5">
    <source>
        <dbReference type="ARBA" id="ARBA00022771"/>
    </source>
</evidence>
<dbReference type="FunFam" id="3.30.160.60:FF:000193">
    <property type="entry name" value="Zinc finger protein 300"/>
    <property type="match status" value="1"/>
</dbReference>
<dbReference type="InterPro" id="IPR050527">
    <property type="entry name" value="Snail/Krueppel_Znf"/>
</dbReference>
<dbReference type="GO" id="GO:0000978">
    <property type="term" value="F:RNA polymerase II cis-regulatory region sequence-specific DNA binding"/>
    <property type="evidence" value="ECO:0007669"/>
    <property type="project" value="TreeGrafter"/>
</dbReference>
<dbReference type="AlphaFoldDB" id="A0A183A8B4"/>
<dbReference type="PROSITE" id="PS50157">
    <property type="entry name" value="ZINC_FINGER_C2H2_2"/>
    <property type="match status" value="3"/>
</dbReference>
<dbReference type="GO" id="GO:0000981">
    <property type="term" value="F:DNA-binding transcription factor activity, RNA polymerase II-specific"/>
    <property type="evidence" value="ECO:0007669"/>
    <property type="project" value="TreeGrafter"/>
</dbReference>
<evidence type="ECO:0000256" key="7">
    <source>
        <dbReference type="ARBA" id="ARBA00023015"/>
    </source>
</evidence>
<dbReference type="Pfam" id="PF00096">
    <property type="entry name" value="zf-C2H2"/>
    <property type="match status" value="2"/>
</dbReference>
<feature type="domain" description="C2H2-type" evidence="12">
    <location>
        <begin position="357"/>
        <end position="384"/>
    </location>
</feature>
<keyword evidence="8" id="KW-0804">Transcription</keyword>
<feature type="region of interest" description="Disordered" evidence="11">
    <location>
        <begin position="288"/>
        <end position="327"/>
    </location>
</feature>
<keyword evidence="5 10" id="KW-0863">Zinc-finger</keyword>
<evidence type="ECO:0000313" key="15">
    <source>
        <dbReference type="WBParaSite" id="ECPE_0000320201-mRNA-1"/>
    </source>
</evidence>
<feature type="region of interest" description="Disordered" evidence="11">
    <location>
        <begin position="13"/>
        <end position="34"/>
    </location>
</feature>
<dbReference type="PANTHER" id="PTHR24388">
    <property type="entry name" value="ZINC FINGER PROTEIN"/>
    <property type="match status" value="1"/>
</dbReference>
<evidence type="ECO:0000256" key="3">
    <source>
        <dbReference type="ARBA" id="ARBA00022723"/>
    </source>
</evidence>
<dbReference type="InterPro" id="IPR013087">
    <property type="entry name" value="Znf_C2H2_type"/>
</dbReference>
<reference evidence="13 14" key="2">
    <citation type="submission" date="2018-11" db="EMBL/GenBank/DDBJ databases">
        <authorList>
            <consortium name="Pathogen Informatics"/>
        </authorList>
    </citation>
    <scope>NUCLEOTIDE SEQUENCE [LARGE SCALE GENOMIC DNA]</scope>
    <source>
        <strain evidence="13 14">Egypt</strain>
    </source>
</reference>
<evidence type="ECO:0000256" key="2">
    <source>
        <dbReference type="ARBA" id="ARBA00006991"/>
    </source>
</evidence>
<reference evidence="15" key="1">
    <citation type="submission" date="2016-06" db="UniProtKB">
        <authorList>
            <consortium name="WormBaseParasite"/>
        </authorList>
    </citation>
    <scope>IDENTIFICATION</scope>
</reference>
<dbReference type="GO" id="GO:0005634">
    <property type="term" value="C:nucleus"/>
    <property type="evidence" value="ECO:0007669"/>
    <property type="project" value="UniProtKB-SubCell"/>
</dbReference>
<dbReference type="GO" id="GO:0008270">
    <property type="term" value="F:zinc ion binding"/>
    <property type="evidence" value="ECO:0007669"/>
    <property type="project" value="UniProtKB-KW"/>
</dbReference>
<dbReference type="FunFam" id="3.30.160.60:FF:000260">
    <property type="entry name" value="Spalt-like transcription factor 1"/>
    <property type="match status" value="1"/>
</dbReference>
<keyword evidence="3" id="KW-0479">Metal-binding</keyword>
<dbReference type="InterPro" id="IPR036236">
    <property type="entry name" value="Znf_C2H2_sf"/>
</dbReference>
<name>A0A183A8B4_9TREM</name>
<feature type="compositionally biased region" description="Polar residues" evidence="11">
    <location>
        <begin position="294"/>
        <end position="308"/>
    </location>
</feature>
<sequence length="430" mass="47801">MNAGNMYTILQNGALNRPNGMKKRKTTRDEDTQSVNNNLSSVSMELMDKLNVGLSNIWNRSLLENQSGPMMKHDGNVWTNLIGLDSVRNRAPFEIPALNQFLDTTGRLDQINQLIQFFMQNSVPGAFNPFWNTNASSLDTATVSAFRNPNTITDERVVPLIDLSRRTTTVPADDKPSDSIVRSTNPHIISKRPLTTIEGTVTSISHAKPIRTNRFSIPDLLDRGDDEDRVDKASTPTALRCTRTSPASTAVLATRSNLRTSAPDLPHPSSCTTIKLKQRLSSPVDVDTPHHSVIQCSSPDSNQTSSGSAAFKPHNTVTHDSSSTTRSDRPFCCHLCTKIYYSMSALKMHVRTHTLPCKCTLCGKAFSRMWLLNGHLRTHTGEKPFACVICARAFADRSNLRAHMQTHSEVKRYRCVHGCIFDSVRNHVSQ</sequence>
<keyword evidence="4" id="KW-0677">Repeat</keyword>
<evidence type="ECO:0000256" key="6">
    <source>
        <dbReference type="ARBA" id="ARBA00022833"/>
    </source>
</evidence>
<feature type="domain" description="C2H2-type" evidence="12">
    <location>
        <begin position="385"/>
        <end position="412"/>
    </location>
</feature>
<evidence type="ECO:0000256" key="10">
    <source>
        <dbReference type="PROSITE-ProRule" id="PRU00042"/>
    </source>
</evidence>
<dbReference type="SUPFAM" id="SSF57667">
    <property type="entry name" value="beta-beta-alpha zinc fingers"/>
    <property type="match status" value="2"/>
</dbReference>
<protein>
    <submittedName>
        <fullName evidence="15">Zinc finger protein</fullName>
    </submittedName>
</protein>
<evidence type="ECO:0000313" key="14">
    <source>
        <dbReference type="Proteomes" id="UP000272942"/>
    </source>
</evidence>